<organism evidence="9 10">
    <name type="scientific">Neolewinella agarilytica</name>
    <dbReference type="NCBI Taxonomy" id="478744"/>
    <lineage>
        <taxon>Bacteria</taxon>
        <taxon>Pseudomonadati</taxon>
        <taxon>Bacteroidota</taxon>
        <taxon>Saprospiria</taxon>
        <taxon>Saprospirales</taxon>
        <taxon>Lewinellaceae</taxon>
        <taxon>Neolewinella</taxon>
    </lineage>
</organism>
<dbReference type="OrthoDB" id="9765065at2"/>
<proteinExistence type="inferred from homology"/>
<dbReference type="InterPro" id="IPR024607">
    <property type="entry name" value="Sulfatase_CS"/>
</dbReference>
<dbReference type="CDD" id="cd16155">
    <property type="entry name" value="sulfatase_like"/>
    <property type="match status" value="1"/>
</dbReference>
<evidence type="ECO:0000313" key="9">
    <source>
        <dbReference type="EMBL" id="SEQ52590.1"/>
    </source>
</evidence>
<feature type="chain" id="PRO_5011440433" evidence="7">
    <location>
        <begin position="29"/>
        <end position="510"/>
    </location>
</feature>
<dbReference type="RefSeq" id="WP_090168413.1">
    <property type="nucleotide sequence ID" value="NZ_FOFB01000011.1"/>
</dbReference>
<gene>
    <name evidence="9" type="ORF">SAMN05444359_11174</name>
</gene>
<dbReference type="AlphaFoldDB" id="A0A1H9GRB6"/>
<keyword evidence="5" id="KW-0378">Hydrolase</keyword>
<dbReference type="Pfam" id="PF00884">
    <property type="entry name" value="Sulfatase"/>
    <property type="match status" value="1"/>
</dbReference>
<dbReference type="InterPro" id="IPR050738">
    <property type="entry name" value="Sulfatase"/>
</dbReference>
<comment type="similarity">
    <text evidence="2">Belongs to the sulfatase family.</text>
</comment>
<dbReference type="STRING" id="478744.SAMN05444359_11174"/>
<dbReference type="Gene3D" id="3.40.720.10">
    <property type="entry name" value="Alkaline Phosphatase, subunit A"/>
    <property type="match status" value="1"/>
</dbReference>
<dbReference type="PANTHER" id="PTHR42693">
    <property type="entry name" value="ARYLSULFATASE FAMILY MEMBER"/>
    <property type="match status" value="1"/>
</dbReference>
<dbReference type="GO" id="GO:0046872">
    <property type="term" value="F:metal ion binding"/>
    <property type="evidence" value="ECO:0007669"/>
    <property type="project" value="UniProtKB-KW"/>
</dbReference>
<keyword evidence="6" id="KW-0106">Calcium</keyword>
<comment type="cofactor">
    <cofactor evidence="1">
        <name>Ca(2+)</name>
        <dbReference type="ChEBI" id="CHEBI:29108"/>
    </cofactor>
</comment>
<dbReference type="FunCoup" id="A0A1H9GRB6">
    <property type="interactions" value="130"/>
</dbReference>
<keyword evidence="3" id="KW-0479">Metal-binding</keyword>
<dbReference type="EMBL" id="FOFB01000011">
    <property type="protein sequence ID" value="SEQ52590.1"/>
    <property type="molecule type" value="Genomic_DNA"/>
</dbReference>
<evidence type="ECO:0000256" key="2">
    <source>
        <dbReference type="ARBA" id="ARBA00008779"/>
    </source>
</evidence>
<protein>
    <submittedName>
        <fullName evidence="9">Arylsulfatase A</fullName>
    </submittedName>
</protein>
<evidence type="ECO:0000313" key="10">
    <source>
        <dbReference type="Proteomes" id="UP000199021"/>
    </source>
</evidence>
<evidence type="ECO:0000256" key="3">
    <source>
        <dbReference type="ARBA" id="ARBA00022723"/>
    </source>
</evidence>
<keyword evidence="4 7" id="KW-0732">Signal</keyword>
<dbReference type="PROSITE" id="PS51257">
    <property type="entry name" value="PROKAR_LIPOPROTEIN"/>
    <property type="match status" value="1"/>
</dbReference>
<dbReference type="InParanoid" id="A0A1H9GRB6"/>
<name>A0A1H9GRB6_9BACT</name>
<dbReference type="Proteomes" id="UP000199021">
    <property type="component" value="Unassembled WGS sequence"/>
</dbReference>
<dbReference type="SUPFAM" id="SSF53649">
    <property type="entry name" value="Alkaline phosphatase-like"/>
    <property type="match status" value="1"/>
</dbReference>
<dbReference type="PROSITE" id="PS00149">
    <property type="entry name" value="SULFATASE_2"/>
    <property type="match status" value="1"/>
</dbReference>
<evidence type="ECO:0000256" key="1">
    <source>
        <dbReference type="ARBA" id="ARBA00001913"/>
    </source>
</evidence>
<feature type="domain" description="Sulfatase N-terminal" evidence="8">
    <location>
        <begin position="35"/>
        <end position="406"/>
    </location>
</feature>
<dbReference type="InterPro" id="IPR017850">
    <property type="entry name" value="Alkaline_phosphatase_core_sf"/>
</dbReference>
<accession>A0A1H9GRB6</accession>
<reference evidence="10" key="1">
    <citation type="submission" date="2016-10" db="EMBL/GenBank/DDBJ databases">
        <authorList>
            <person name="Varghese N."/>
            <person name="Submissions S."/>
        </authorList>
    </citation>
    <scope>NUCLEOTIDE SEQUENCE [LARGE SCALE GENOMIC DNA]</scope>
    <source>
        <strain evidence="10">DSM 24740</strain>
    </source>
</reference>
<evidence type="ECO:0000256" key="4">
    <source>
        <dbReference type="ARBA" id="ARBA00022729"/>
    </source>
</evidence>
<evidence type="ECO:0000256" key="6">
    <source>
        <dbReference type="ARBA" id="ARBA00022837"/>
    </source>
</evidence>
<evidence type="ECO:0000256" key="7">
    <source>
        <dbReference type="SAM" id="SignalP"/>
    </source>
</evidence>
<dbReference type="PANTHER" id="PTHR42693:SF42">
    <property type="entry name" value="ARYLSULFATASE G"/>
    <property type="match status" value="1"/>
</dbReference>
<feature type="signal peptide" evidence="7">
    <location>
        <begin position="1"/>
        <end position="28"/>
    </location>
</feature>
<dbReference type="InterPro" id="IPR000917">
    <property type="entry name" value="Sulfatase_N"/>
</dbReference>
<sequence>MRTSLAPAVSALLLLLLLASCTGSPETASGNDAPPNVLFLFTDDQTYTSIAALGNEEIRTPNIDRLVARGTSFTHTYNMGGWNGAICMASRAMINSGRSVWRANELSDHYRTGDTTRYHQSWARLLRQAGYATYMSGKWHVNAPAEALFETVRHIRPGMPPDGWQHHKMVALYKRHGGSPPLDSVLALQPPGYNRPLNENDNSWDPTDKQHGGFWTDGKHWSEVLADDGIDYLQRAKSDDRPFFMYLAFNAPHDPRQAPPEYVEMYTPGELSIPNSFQPLYPDKELMGNGQDLRDEALAPYPRTELAVRKHKQEYYAIITHLDAQIGRILDALEASGKADNTVIIFTADHGLAMGRHGLIGKQSLYDHSVRVPLVLAGPGIPAGKRISTDVYLQDVMPTTLELAGVEKPDYVEFNSLLPLLEEPDAGKMDGVYLAYVDFQRGIRKDGYKLLLYPKVPAIKLFDLSKDPEEMNNLAAEPAQADRVRALFADLRAMQEMMGDELELQWEDYQ</sequence>
<evidence type="ECO:0000256" key="5">
    <source>
        <dbReference type="ARBA" id="ARBA00022801"/>
    </source>
</evidence>
<dbReference type="GO" id="GO:0004065">
    <property type="term" value="F:arylsulfatase activity"/>
    <property type="evidence" value="ECO:0007669"/>
    <property type="project" value="TreeGrafter"/>
</dbReference>
<evidence type="ECO:0000259" key="8">
    <source>
        <dbReference type="Pfam" id="PF00884"/>
    </source>
</evidence>
<keyword evidence="10" id="KW-1185">Reference proteome</keyword>